<keyword evidence="6" id="KW-1185">Reference proteome</keyword>
<gene>
    <name evidence="4" type="ORF">DME_LOCUS8832</name>
</gene>
<organism evidence="5 7">
    <name type="scientific">Dracunculus medinensis</name>
    <name type="common">Guinea worm</name>
    <dbReference type="NCBI Taxonomy" id="318479"/>
    <lineage>
        <taxon>Eukaryota</taxon>
        <taxon>Metazoa</taxon>
        <taxon>Ecdysozoa</taxon>
        <taxon>Nematoda</taxon>
        <taxon>Chromadorea</taxon>
        <taxon>Rhabditida</taxon>
        <taxon>Spirurina</taxon>
        <taxon>Dracunculoidea</taxon>
        <taxon>Dracunculidae</taxon>
        <taxon>Dracunculus</taxon>
    </lineage>
</organism>
<dbReference type="GO" id="GO:0000724">
    <property type="term" value="P:double-strand break repair via homologous recombination"/>
    <property type="evidence" value="ECO:0007669"/>
    <property type="project" value="TreeGrafter"/>
</dbReference>
<evidence type="ECO:0000313" key="7">
    <source>
        <dbReference type="WBParaSite" id="DME_0000503301-mRNA-1"/>
    </source>
</evidence>
<dbReference type="Proteomes" id="UP000038040">
    <property type="component" value="Unplaced"/>
</dbReference>
<sequence length="134" mass="15723">MIFEQWLYSELGESTFPSLHLPPFADRIKLTQPFPLQVNWAIDIHISKYSQYRSLNPIFNDNSGFNNEYDEDNMENLMENKHRSLLLEVTDGQRKLKGLEFGDIKDFNVKWPPGFKAIFISQFLNSFIRNSSNS</sequence>
<dbReference type="PANTHER" id="PTHR14790">
    <property type="entry name" value="RECQ-MEDIATED GENOME INSTABILITY PROTEIN 1 RMI1"/>
    <property type="match status" value="1"/>
</dbReference>
<dbReference type="InterPro" id="IPR013894">
    <property type="entry name" value="RMI1_OB"/>
</dbReference>
<evidence type="ECO:0000313" key="5">
    <source>
        <dbReference type="Proteomes" id="UP000038040"/>
    </source>
</evidence>
<dbReference type="OrthoDB" id="341511at2759"/>
<reference evidence="4 6" key="2">
    <citation type="submission" date="2018-11" db="EMBL/GenBank/DDBJ databases">
        <authorList>
            <consortium name="Pathogen Informatics"/>
        </authorList>
    </citation>
    <scope>NUCLEOTIDE SEQUENCE [LARGE SCALE GENOMIC DNA]</scope>
</reference>
<dbReference type="GO" id="GO:0000712">
    <property type="term" value="P:resolution of meiotic recombination intermediates"/>
    <property type="evidence" value="ECO:0007669"/>
    <property type="project" value="TreeGrafter"/>
</dbReference>
<name>A0A0N4UCN2_DRAME</name>
<dbReference type="EMBL" id="UYYG01001173">
    <property type="protein sequence ID" value="VDN58859.1"/>
    <property type="molecule type" value="Genomic_DNA"/>
</dbReference>
<dbReference type="STRING" id="318479.A0A0N4UCN2"/>
<dbReference type="GO" id="GO:0031422">
    <property type="term" value="C:RecQ family helicase-topoisomerase III complex"/>
    <property type="evidence" value="ECO:0007669"/>
    <property type="project" value="TreeGrafter"/>
</dbReference>
<evidence type="ECO:0000256" key="2">
    <source>
        <dbReference type="ARBA" id="ARBA00018987"/>
    </source>
</evidence>
<dbReference type="Gene3D" id="2.40.50.770">
    <property type="entry name" value="RecQ-mediated genome instability protein Rmi1, C-terminal domain"/>
    <property type="match status" value="1"/>
</dbReference>
<dbReference type="Proteomes" id="UP000274756">
    <property type="component" value="Unassembled WGS sequence"/>
</dbReference>
<dbReference type="PANTHER" id="PTHR14790:SF15">
    <property type="entry name" value="RECQ-MEDIATED GENOME INSTABILITY PROTEIN 1"/>
    <property type="match status" value="1"/>
</dbReference>
<dbReference type="InterPro" id="IPR042470">
    <property type="entry name" value="RMI1_N_C_sf"/>
</dbReference>
<evidence type="ECO:0000313" key="6">
    <source>
        <dbReference type="Proteomes" id="UP000274756"/>
    </source>
</evidence>
<dbReference type="WBParaSite" id="DME_0000503301-mRNA-1">
    <property type="protein sequence ID" value="DME_0000503301-mRNA-1"/>
    <property type="gene ID" value="DME_0000503301"/>
</dbReference>
<protein>
    <recommendedName>
        <fullName evidence="2">RecQ-mediated genome instability protein 1</fullName>
    </recommendedName>
</protein>
<evidence type="ECO:0000313" key="4">
    <source>
        <dbReference type="EMBL" id="VDN58859.1"/>
    </source>
</evidence>
<accession>A0A0N4UCN2</accession>
<evidence type="ECO:0000259" key="3">
    <source>
        <dbReference type="Pfam" id="PF08585"/>
    </source>
</evidence>
<feature type="domain" description="RecQ mediated genome instability protein 1 OB-fold" evidence="3">
    <location>
        <begin position="29"/>
        <end position="117"/>
    </location>
</feature>
<comment type="similarity">
    <text evidence="1">Belongs to the RMI1 family.</text>
</comment>
<dbReference type="Pfam" id="PF08585">
    <property type="entry name" value="RMI1_N_C"/>
    <property type="match status" value="1"/>
</dbReference>
<dbReference type="GO" id="GO:0016604">
    <property type="term" value="C:nuclear body"/>
    <property type="evidence" value="ECO:0007669"/>
    <property type="project" value="TreeGrafter"/>
</dbReference>
<reference evidence="7" key="1">
    <citation type="submission" date="2017-02" db="UniProtKB">
        <authorList>
            <consortium name="WormBaseParasite"/>
        </authorList>
    </citation>
    <scope>IDENTIFICATION</scope>
</reference>
<dbReference type="AlphaFoldDB" id="A0A0N4UCN2"/>
<proteinExistence type="inferred from homology"/>
<evidence type="ECO:0000256" key="1">
    <source>
        <dbReference type="ARBA" id="ARBA00006395"/>
    </source>
</evidence>